<keyword evidence="4" id="KW-0812">Transmembrane</keyword>
<organism evidence="5 6">
    <name type="scientific">Cohnella zeiphila</name>
    <dbReference type="NCBI Taxonomy" id="2761120"/>
    <lineage>
        <taxon>Bacteria</taxon>
        <taxon>Bacillati</taxon>
        <taxon>Bacillota</taxon>
        <taxon>Bacilli</taxon>
        <taxon>Bacillales</taxon>
        <taxon>Paenibacillaceae</taxon>
        <taxon>Cohnella</taxon>
    </lineage>
</organism>
<comment type="similarity">
    <text evidence="1">Belongs to the bacterial solute-binding protein 1 family.</text>
</comment>
<dbReference type="PROSITE" id="PS01037">
    <property type="entry name" value="SBP_BACTERIAL_1"/>
    <property type="match status" value="1"/>
</dbReference>
<evidence type="ECO:0000256" key="2">
    <source>
        <dbReference type="ARBA" id="ARBA00022448"/>
    </source>
</evidence>
<dbReference type="PANTHER" id="PTHR43649:SF14">
    <property type="entry name" value="BLR3389 PROTEIN"/>
    <property type="match status" value="1"/>
</dbReference>
<evidence type="ECO:0000256" key="1">
    <source>
        <dbReference type="ARBA" id="ARBA00008520"/>
    </source>
</evidence>
<comment type="caution">
    <text evidence="5">The sequence shown here is derived from an EMBL/GenBank/DDBJ whole genome shotgun (WGS) entry which is preliminary data.</text>
</comment>
<keyword evidence="4" id="KW-1133">Transmembrane helix</keyword>
<evidence type="ECO:0000313" key="6">
    <source>
        <dbReference type="Proteomes" id="UP000564644"/>
    </source>
</evidence>
<dbReference type="GO" id="GO:0055085">
    <property type="term" value="P:transmembrane transport"/>
    <property type="evidence" value="ECO:0007669"/>
    <property type="project" value="InterPro"/>
</dbReference>
<protein>
    <submittedName>
        <fullName evidence="5">Carbohydrate ABC transporter substrate-binding protein</fullName>
    </submittedName>
</protein>
<dbReference type="PANTHER" id="PTHR43649">
    <property type="entry name" value="ARABINOSE-BINDING PROTEIN-RELATED"/>
    <property type="match status" value="1"/>
</dbReference>
<dbReference type="AlphaFoldDB" id="A0A7X0SHL9"/>
<dbReference type="SUPFAM" id="SSF53850">
    <property type="entry name" value="Periplasmic binding protein-like II"/>
    <property type="match status" value="1"/>
</dbReference>
<dbReference type="Proteomes" id="UP000564644">
    <property type="component" value="Unassembled WGS sequence"/>
</dbReference>
<sequence>MRSRMWLVAASIALLAAAFFWMMERWMERVDFRASDAGAEAPVNLVWYHHFREEGARKWLEIGTSRYMKAHPNVTVQVISDDGGTYPNTLHNLAAIERMPDIYMADSISSLEEFIDAGYAMNLTGRPIVQDFDPQQLSGVRKPDGSVWAVPFDRNGVGVFYNRDAFRKAGIQSVPRTWEAFLDACRKLEQAGIKPIAAGYQDTWTLMLDIQPDLIVSGIGQPAWIEDVEAGRASFEDDKGGLRGILQRLAERFPFTGPEPFRTSWNDALEQLASGEAGMIVNGTWTVDGVRSFKPDADIGMFAFPASDRPEEARFEMKTTGGFVVNPKSRHVDAALDLVRYFTTPEMARVFQDNKKGISIAKGATLDFDPAYEELDRDYVQTGRILDYSAFYPDFVNAELGNAFRTGLIQFLYDPRHDVDKCLAMLDEAFDRIRPRAGTEGRG</sequence>
<keyword evidence="6" id="KW-1185">Reference proteome</keyword>
<name>A0A7X0SHL9_9BACL</name>
<dbReference type="EMBL" id="JACJVO010000004">
    <property type="protein sequence ID" value="MBB6730031.1"/>
    <property type="molecule type" value="Genomic_DNA"/>
</dbReference>
<keyword evidence="3" id="KW-0732">Signal</keyword>
<reference evidence="5 6" key="1">
    <citation type="submission" date="2020-08" db="EMBL/GenBank/DDBJ databases">
        <title>Cohnella phylogeny.</title>
        <authorList>
            <person name="Dunlap C."/>
        </authorList>
    </citation>
    <scope>NUCLEOTIDE SEQUENCE [LARGE SCALE GENOMIC DNA]</scope>
    <source>
        <strain evidence="5 6">CBP 2801</strain>
    </source>
</reference>
<keyword evidence="2" id="KW-0813">Transport</keyword>
<dbReference type="RefSeq" id="WP_185127705.1">
    <property type="nucleotide sequence ID" value="NZ_JACJVO010000004.1"/>
</dbReference>
<proteinExistence type="inferred from homology"/>
<dbReference type="Pfam" id="PF01547">
    <property type="entry name" value="SBP_bac_1"/>
    <property type="match status" value="1"/>
</dbReference>
<gene>
    <name evidence="5" type="ORF">H7C18_03895</name>
</gene>
<dbReference type="Gene3D" id="3.40.190.10">
    <property type="entry name" value="Periplasmic binding protein-like II"/>
    <property type="match status" value="2"/>
</dbReference>
<dbReference type="InterPro" id="IPR050490">
    <property type="entry name" value="Bact_solute-bd_prot1"/>
</dbReference>
<dbReference type="InterPro" id="IPR006061">
    <property type="entry name" value="SBP_1_CS"/>
</dbReference>
<keyword evidence="4" id="KW-0472">Membrane</keyword>
<evidence type="ECO:0000256" key="3">
    <source>
        <dbReference type="ARBA" id="ARBA00022729"/>
    </source>
</evidence>
<evidence type="ECO:0000313" key="5">
    <source>
        <dbReference type="EMBL" id="MBB6730031.1"/>
    </source>
</evidence>
<accession>A0A7X0SHL9</accession>
<evidence type="ECO:0000256" key="4">
    <source>
        <dbReference type="SAM" id="Phobius"/>
    </source>
</evidence>
<dbReference type="InterPro" id="IPR006059">
    <property type="entry name" value="SBP"/>
</dbReference>
<feature type="transmembrane region" description="Helical" evidence="4">
    <location>
        <begin position="6"/>
        <end position="23"/>
    </location>
</feature>